<feature type="region of interest" description="Disordered" evidence="1">
    <location>
        <begin position="521"/>
        <end position="544"/>
    </location>
</feature>
<feature type="region of interest" description="Disordered" evidence="1">
    <location>
        <begin position="1"/>
        <end position="68"/>
    </location>
</feature>
<sequence>MKIQSAPSQSTDLANHPATSTPAPLKPEPAHLSAEPCASSPPLKPFRPSVSEAGGRRPRAALPARPTAAALAADASACAPSAPPTPPTSPVARVETADARAARQAGVHAVVSQYFMRHATDGEDSNRAALAAQIDDRVAGLVAMGETGESVAATFAKARRLDIVSATALGVTSVPFGIASRMLDAVPGIGNAVVAGMNAVPGLRHASETFKPGSAAGLVSGVIDHVGSQAAGPAMANTEWLASPSAALEGAMPEAKANAEGGMLRAVWQNAASIQAFTVRNVVRGVVGPTLTVLGHVAAAAKTDSWLAAVGSPIAGAGFNLSNRYFAEKDHRIGPEYLLGRNDWKIQYQALKAATWTGAVANGTGRVAKALVNTVDATLSAPRTLLSAPSLAMNVGALGVGLGAVTMATSGAAKLAKRAGAGAAGVSAATHAARTVASAGVFASWTTAAIVTQPVVDAARGASAAIGDRVQKGVSTAVKAGSDTVGRSAQAIGRQAEAGANYVGPRLSLARDAVLRRRPNATPQPMASAESHEMPVVPRGDNAV</sequence>
<gene>
    <name evidence="2" type="ORF">PAN31108_04135</name>
</gene>
<evidence type="ECO:0000256" key="1">
    <source>
        <dbReference type="SAM" id="MobiDB-lite"/>
    </source>
</evidence>
<keyword evidence="3" id="KW-1185">Reference proteome</keyword>
<name>A0A5E4XWQ3_9BURK</name>
<dbReference type="EMBL" id="CABPSB010000018">
    <property type="protein sequence ID" value="VVE40683.1"/>
    <property type="molecule type" value="Genomic_DNA"/>
</dbReference>
<dbReference type="AlphaFoldDB" id="A0A5E4XWQ3"/>
<evidence type="ECO:0000313" key="3">
    <source>
        <dbReference type="Proteomes" id="UP000406256"/>
    </source>
</evidence>
<evidence type="ECO:0000313" key="2">
    <source>
        <dbReference type="EMBL" id="VVE40683.1"/>
    </source>
</evidence>
<organism evidence="2 3">
    <name type="scientific">Pandoraea anhela</name>
    <dbReference type="NCBI Taxonomy" id="2508295"/>
    <lineage>
        <taxon>Bacteria</taxon>
        <taxon>Pseudomonadati</taxon>
        <taxon>Pseudomonadota</taxon>
        <taxon>Betaproteobacteria</taxon>
        <taxon>Burkholderiales</taxon>
        <taxon>Burkholderiaceae</taxon>
        <taxon>Pandoraea</taxon>
    </lineage>
</organism>
<feature type="compositionally biased region" description="Polar residues" evidence="1">
    <location>
        <begin position="1"/>
        <end position="22"/>
    </location>
</feature>
<proteinExistence type="predicted"/>
<reference evidence="2 3" key="1">
    <citation type="submission" date="2019-08" db="EMBL/GenBank/DDBJ databases">
        <authorList>
            <person name="Peeters C."/>
        </authorList>
    </citation>
    <scope>NUCLEOTIDE SEQUENCE [LARGE SCALE GENOMIC DNA]</scope>
    <source>
        <strain evidence="2 3">LMG 31108</strain>
    </source>
</reference>
<protein>
    <submittedName>
        <fullName evidence="2">Uncharacterized protein</fullName>
    </submittedName>
</protein>
<feature type="region of interest" description="Disordered" evidence="1">
    <location>
        <begin position="73"/>
        <end position="92"/>
    </location>
</feature>
<accession>A0A5E4XWQ3</accession>
<dbReference type="Proteomes" id="UP000406256">
    <property type="component" value="Unassembled WGS sequence"/>
</dbReference>